<dbReference type="InterPro" id="IPR038269">
    <property type="entry name" value="SCAN_sf"/>
</dbReference>
<sequence>MALSPTKQAFPDQSIRRLELELELRRLELQDKTSERKAAARLKEQEFKFKQMELEEQTKREIRLKELELNQAPPPRHGSGAQADFDVNKCIRMIPPFNGKDVDKYFILFERTADTLKWPKKVWPLLLRCVLTGKAQEAYTSLSPADSLDYDKVKAAMLRAFELVPEAYRQKFRRYKKLDNHTFSEFGREKEALFDRWCHASKVMAFEQLRELILLEEFKNCLSDRLATYINEQKALTLAAATVLADEYVLTHKDSFERTPVSERSSYSSWRKSSSSHSDNVPVRTYVPFVKREGEEKLEKSDSGEGVKERPTCSYCKKMGHTINKCFTLKNKSQPPKSVVLIKSVFDFSFSRAGAHS</sequence>
<dbReference type="InterPro" id="IPR003309">
    <property type="entry name" value="SCAN_dom"/>
</dbReference>
<feature type="domain" description="SCAN box" evidence="1">
    <location>
        <begin position="165"/>
        <end position="253"/>
    </location>
</feature>
<protein>
    <recommendedName>
        <fullName evidence="1">SCAN box domain-containing protein</fullName>
    </recommendedName>
</protein>
<name>A0AA47MNX2_MERPO</name>
<dbReference type="SUPFAM" id="SSF47353">
    <property type="entry name" value="Retrovirus capsid dimerization domain-like"/>
    <property type="match status" value="1"/>
</dbReference>
<evidence type="ECO:0000259" key="1">
    <source>
        <dbReference type="Pfam" id="PF02023"/>
    </source>
</evidence>
<proteinExistence type="predicted"/>
<keyword evidence="3" id="KW-1185">Reference proteome</keyword>
<dbReference type="Proteomes" id="UP001174136">
    <property type="component" value="Unassembled WGS sequence"/>
</dbReference>
<accession>A0AA47MNX2</accession>
<evidence type="ECO:0000313" key="2">
    <source>
        <dbReference type="EMBL" id="KAK0143569.1"/>
    </source>
</evidence>
<gene>
    <name evidence="2" type="ORF">N1851_018308</name>
</gene>
<organism evidence="2 3">
    <name type="scientific">Merluccius polli</name>
    <name type="common">Benguela hake</name>
    <name type="synonym">Merluccius cadenati</name>
    <dbReference type="NCBI Taxonomy" id="89951"/>
    <lineage>
        <taxon>Eukaryota</taxon>
        <taxon>Metazoa</taxon>
        <taxon>Chordata</taxon>
        <taxon>Craniata</taxon>
        <taxon>Vertebrata</taxon>
        <taxon>Euteleostomi</taxon>
        <taxon>Actinopterygii</taxon>
        <taxon>Neopterygii</taxon>
        <taxon>Teleostei</taxon>
        <taxon>Neoteleostei</taxon>
        <taxon>Acanthomorphata</taxon>
        <taxon>Zeiogadaria</taxon>
        <taxon>Gadariae</taxon>
        <taxon>Gadiformes</taxon>
        <taxon>Gadoidei</taxon>
        <taxon>Merlucciidae</taxon>
        <taxon>Merluccius</taxon>
    </lineage>
</organism>
<dbReference type="PANTHER" id="PTHR46888">
    <property type="entry name" value="ZINC KNUCKLE DOMAINCONTAINING PROTEIN-RELATED"/>
    <property type="match status" value="1"/>
</dbReference>
<dbReference type="Pfam" id="PF02023">
    <property type="entry name" value="SCAN"/>
    <property type="match status" value="1"/>
</dbReference>
<dbReference type="AlphaFoldDB" id="A0AA47MNX2"/>
<reference evidence="2" key="1">
    <citation type="journal article" date="2023" name="Front. Mar. Sci.">
        <title>A new Merluccius polli reference genome to investigate the effects of global change in West African waters.</title>
        <authorList>
            <person name="Mateo J.L."/>
            <person name="Blanco-Fernandez C."/>
            <person name="Garcia-Vazquez E."/>
            <person name="Machado-Schiaffino G."/>
        </authorList>
    </citation>
    <scope>NUCLEOTIDE SEQUENCE</scope>
    <source>
        <strain evidence="2">C29</strain>
        <tissue evidence="2">Fin</tissue>
    </source>
</reference>
<dbReference type="Gene3D" id="1.10.4020.10">
    <property type="entry name" value="DNA breaking-rejoining enzymes"/>
    <property type="match status" value="1"/>
</dbReference>
<evidence type="ECO:0000313" key="3">
    <source>
        <dbReference type="Proteomes" id="UP001174136"/>
    </source>
</evidence>
<dbReference type="PANTHER" id="PTHR46888:SF13">
    <property type="entry name" value="RIBONUCLEASE H"/>
    <property type="match status" value="1"/>
</dbReference>
<dbReference type="EMBL" id="JAOPHQ010003411">
    <property type="protein sequence ID" value="KAK0143569.1"/>
    <property type="molecule type" value="Genomic_DNA"/>
</dbReference>
<comment type="caution">
    <text evidence="2">The sequence shown here is derived from an EMBL/GenBank/DDBJ whole genome shotgun (WGS) entry which is preliminary data.</text>
</comment>